<dbReference type="eggNOG" id="ENOG502Z9NS">
    <property type="taxonomic scope" value="Bacteria"/>
</dbReference>
<proteinExistence type="predicted"/>
<reference evidence="1 2" key="1">
    <citation type="submission" date="2006-02" db="EMBL/GenBank/DDBJ databases">
        <authorList>
            <person name="Waterbury J."/>
            <person name="Ferriera S."/>
            <person name="Johnson J."/>
            <person name="Kravitz S."/>
            <person name="Halpern A."/>
            <person name="Remington K."/>
            <person name="Beeson K."/>
            <person name="Tran B."/>
            <person name="Rogers Y.-H."/>
            <person name="Friedman R."/>
            <person name="Venter J.C."/>
        </authorList>
    </citation>
    <scope>NUCLEOTIDE SEQUENCE [LARGE SCALE GENOMIC DNA]</scope>
    <source>
        <strain evidence="1 2">Nb-231</strain>
    </source>
</reference>
<name>A4BQA7_9GAMM</name>
<evidence type="ECO:0000313" key="1">
    <source>
        <dbReference type="EMBL" id="EAR22262.1"/>
    </source>
</evidence>
<sequence length="265" mass="28943">MTVALGEECYNLGAPPCKGGGRTWTEGELDEAIGGQVSRLVFDDQGKADIEELLAGVAETEFAQEQLAEALADPDDIEDWRVGEAIAEAYLTEHRDCLFPWPDGRDERKSGSSLPGADLVGIQQDAKGDRFAFGEVKTSGEAKHPPGAMYGRTGLKQQLEELRDKVEIRRDLFKYLGHRAKNSPWLDRFKAATKRYLENTSDVQLFGVLVRDVTPHEDDVRVRVEKLGDNCPAGTEIELLALYLPVGVIGNLASKALATRAGGCA</sequence>
<dbReference type="AlphaFoldDB" id="A4BQA7"/>
<protein>
    <recommendedName>
        <fullName evidence="3">Anti-bacteriophage protein A/HamA C-terminal domain-containing protein</fullName>
    </recommendedName>
</protein>
<gene>
    <name evidence="1" type="ORF">NB231_05115</name>
</gene>
<accession>A4BQA7</accession>
<evidence type="ECO:0008006" key="3">
    <source>
        <dbReference type="Google" id="ProtNLM"/>
    </source>
</evidence>
<comment type="caution">
    <text evidence="1">The sequence shown here is derived from an EMBL/GenBank/DDBJ whole genome shotgun (WGS) entry which is preliminary data.</text>
</comment>
<dbReference type="HOGENOM" id="CLU_1049492_0_0_6"/>
<dbReference type="OrthoDB" id="1491003at2"/>
<dbReference type="Proteomes" id="UP000003374">
    <property type="component" value="Unassembled WGS sequence"/>
</dbReference>
<evidence type="ECO:0000313" key="2">
    <source>
        <dbReference type="Proteomes" id="UP000003374"/>
    </source>
</evidence>
<dbReference type="STRING" id="314278.NB231_05115"/>
<dbReference type="EMBL" id="AAOF01000004">
    <property type="protein sequence ID" value="EAR22262.1"/>
    <property type="molecule type" value="Genomic_DNA"/>
</dbReference>
<keyword evidence="2" id="KW-1185">Reference proteome</keyword>
<dbReference type="RefSeq" id="WP_005000279.1">
    <property type="nucleotide sequence ID" value="NZ_CH672427.1"/>
</dbReference>
<organism evidence="1 2">
    <name type="scientific">Nitrococcus mobilis Nb-231</name>
    <dbReference type="NCBI Taxonomy" id="314278"/>
    <lineage>
        <taxon>Bacteria</taxon>
        <taxon>Pseudomonadati</taxon>
        <taxon>Pseudomonadota</taxon>
        <taxon>Gammaproteobacteria</taxon>
        <taxon>Chromatiales</taxon>
        <taxon>Ectothiorhodospiraceae</taxon>
        <taxon>Nitrococcus</taxon>
    </lineage>
</organism>